<dbReference type="InterPro" id="IPR000725">
    <property type="entry name" value="Olfact_rcpt"/>
</dbReference>
<keyword evidence="9" id="KW-0807">Transducer</keyword>
<dbReference type="Pfam" id="PF13853">
    <property type="entry name" value="7tm_4"/>
    <property type="match status" value="1"/>
</dbReference>
<dbReference type="InterPro" id="IPR017452">
    <property type="entry name" value="GPCR_Rhodpsn_7TM"/>
</dbReference>
<dbReference type="PANTHER" id="PTHR26454">
    <property type="entry name" value="OLFACTORY RECEPTOR"/>
    <property type="match status" value="1"/>
</dbReference>
<evidence type="ECO:0000256" key="9">
    <source>
        <dbReference type="ARBA" id="ARBA00023224"/>
    </source>
</evidence>
<evidence type="ECO:0000256" key="3">
    <source>
        <dbReference type="ARBA" id="ARBA00022692"/>
    </source>
</evidence>
<dbReference type="GO" id="GO:0005886">
    <property type="term" value="C:plasma membrane"/>
    <property type="evidence" value="ECO:0007669"/>
    <property type="project" value="UniProtKB-SubCell"/>
</dbReference>
<dbReference type="GeneID" id="129339814"/>
<keyword evidence="2" id="KW-1003">Cell membrane</keyword>
<dbReference type="SUPFAM" id="SSF81321">
    <property type="entry name" value="Family A G protein-coupled receptor-like"/>
    <property type="match status" value="1"/>
</dbReference>
<feature type="transmembrane region" description="Helical" evidence="10">
    <location>
        <begin position="55"/>
        <end position="76"/>
    </location>
</feature>
<keyword evidence="6" id="KW-0297">G-protein coupled receptor</keyword>
<evidence type="ECO:0000256" key="4">
    <source>
        <dbReference type="ARBA" id="ARBA00022725"/>
    </source>
</evidence>
<comment type="subcellular location">
    <subcellularLocation>
        <location evidence="1">Cell membrane</location>
        <topology evidence="1">Multi-pass membrane protein</topology>
    </subcellularLocation>
</comment>
<dbReference type="Proteomes" id="UP001190640">
    <property type="component" value="Chromosome 12"/>
</dbReference>
<evidence type="ECO:0000256" key="8">
    <source>
        <dbReference type="ARBA" id="ARBA00023170"/>
    </source>
</evidence>
<keyword evidence="3 10" id="KW-0812">Transmembrane</keyword>
<evidence type="ECO:0000313" key="13">
    <source>
        <dbReference type="RefSeq" id="XP_054850367.1"/>
    </source>
</evidence>
<proteinExistence type="predicted"/>
<feature type="transmembrane region" description="Helical" evidence="10">
    <location>
        <begin position="112"/>
        <end position="137"/>
    </location>
</feature>
<dbReference type="InterPro" id="IPR047132">
    <property type="entry name" value="Olfact_rcpt_6C-like"/>
</dbReference>
<keyword evidence="4" id="KW-0716">Sensory transduction</keyword>
<dbReference type="AlphaFoldDB" id="A0AA97LFK8"/>
<dbReference type="GO" id="GO:0004930">
    <property type="term" value="F:G protein-coupled receptor activity"/>
    <property type="evidence" value="ECO:0007669"/>
    <property type="project" value="UniProtKB-KW"/>
</dbReference>
<feature type="domain" description="G-protein coupled receptors family 1 profile" evidence="11">
    <location>
        <begin position="26"/>
        <end position="200"/>
    </location>
</feature>
<evidence type="ECO:0000256" key="10">
    <source>
        <dbReference type="SAM" id="Phobius"/>
    </source>
</evidence>
<dbReference type="KEGG" id="emc:129339814"/>
<dbReference type="GO" id="GO:0004984">
    <property type="term" value="F:olfactory receptor activity"/>
    <property type="evidence" value="ECO:0007669"/>
    <property type="project" value="InterPro"/>
</dbReference>
<reference evidence="13" key="1">
    <citation type="submission" date="2025-08" db="UniProtKB">
        <authorList>
            <consortium name="RefSeq"/>
        </authorList>
    </citation>
    <scope>IDENTIFICATION</scope>
    <source>
        <tissue evidence="13">Blood</tissue>
    </source>
</reference>
<dbReference type="FunFam" id="1.20.1070.10:FF:000013">
    <property type="entry name" value="Olfactory receptor"/>
    <property type="match status" value="1"/>
</dbReference>
<dbReference type="PANTHER" id="PTHR26454:SF18">
    <property type="entry name" value="OLFACTORY RECEPTOR 6C76"/>
    <property type="match status" value="1"/>
</dbReference>
<dbReference type="PROSITE" id="PS50262">
    <property type="entry name" value="G_PROTEIN_RECEP_F1_2"/>
    <property type="match status" value="1"/>
</dbReference>
<evidence type="ECO:0000259" key="11">
    <source>
        <dbReference type="PROSITE" id="PS50262"/>
    </source>
</evidence>
<keyword evidence="12" id="KW-1185">Reference proteome</keyword>
<protein>
    <submittedName>
        <fullName evidence="13">Olfactory receptor 49-like</fullName>
    </submittedName>
</protein>
<organism evidence="12 13">
    <name type="scientific">Eublepharis macularius</name>
    <name type="common">Leopard gecko</name>
    <name type="synonym">Cyrtodactylus macularius</name>
    <dbReference type="NCBI Taxonomy" id="481883"/>
    <lineage>
        <taxon>Eukaryota</taxon>
        <taxon>Metazoa</taxon>
        <taxon>Chordata</taxon>
        <taxon>Craniata</taxon>
        <taxon>Vertebrata</taxon>
        <taxon>Euteleostomi</taxon>
        <taxon>Lepidosauria</taxon>
        <taxon>Squamata</taxon>
        <taxon>Bifurcata</taxon>
        <taxon>Gekkota</taxon>
        <taxon>Eublepharidae</taxon>
        <taxon>Eublepharinae</taxon>
        <taxon>Eublepharis</taxon>
    </lineage>
</organism>
<evidence type="ECO:0000256" key="7">
    <source>
        <dbReference type="ARBA" id="ARBA00023136"/>
    </source>
</evidence>
<keyword evidence="7 10" id="KW-0472">Membrane</keyword>
<keyword evidence="5 10" id="KW-1133">Transmembrane helix</keyword>
<accession>A0AA97LFK8</accession>
<keyword evidence="8" id="KW-0675">Receptor</keyword>
<evidence type="ECO:0000313" key="12">
    <source>
        <dbReference type="Proteomes" id="UP001190640"/>
    </source>
</evidence>
<sequence length="200" mass="21950">MMMIQHFSLVIDTLNNWEGHELAGALLAVMSVDRYVAVCNPLRYSTIMNTRICSLLVRCSWVVGFLLILGPAAALFQMSFCGPNVINHFFCDSGPLIKLACVDTSLLELMDFLIAMLSHIGTLAVNLVSYIHIICSIMHIPSTAGRQKAFSTCSSHITVVSITYGSCIFIYMKPKGISRLDFSKSVAVLNTVVAPLIIPF</sequence>
<gene>
    <name evidence="13" type="primary">LOC129339814</name>
</gene>
<keyword evidence="4" id="KW-0552">Olfaction</keyword>
<name>A0AA97LFK8_EUBMA</name>
<evidence type="ECO:0000256" key="6">
    <source>
        <dbReference type="ARBA" id="ARBA00023040"/>
    </source>
</evidence>
<dbReference type="PRINTS" id="PR00245">
    <property type="entry name" value="OLFACTORYR"/>
</dbReference>
<evidence type="ECO:0000256" key="2">
    <source>
        <dbReference type="ARBA" id="ARBA00022475"/>
    </source>
</evidence>
<dbReference type="Gene3D" id="1.20.1070.10">
    <property type="entry name" value="Rhodopsin 7-helix transmembrane proteins"/>
    <property type="match status" value="1"/>
</dbReference>
<evidence type="ECO:0000256" key="1">
    <source>
        <dbReference type="ARBA" id="ARBA00004651"/>
    </source>
</evidence>
<evidence type="ECO:0000256" key="5">
    <source>
        <dbReference type="ARBA" id="ARBA00022989"/>
    </source>
</evidence>
<dbReference type="RefSeq" id="XP_054850367.1">
    <property type="nucleotide sequence ID" value="XM_054994392.1"/>
</dbReference>
<feature type="transmembrane region" description="Helical" evidence="10">
    <location>
        <begin position="149"/>
        <end position="172"/>
    </location>
</feature>